<evidence type="ECO:0000313" key="1">
    <source>
        <dbReference type="EMBL" id="OEG23080.1"/>
    </source>
</evidence>
<accession>A0A1E5HEM2</accession>
<protein>
    <recommendedName>
        <fullName evidence="3">Bacteriocin</fullName>
    </recommendedName>
</protein>
<gene>
    <name evidence="1" type="ORF">BCR24_13625</name>
</gene>
<sequence>MIKKELNEQELKKICGGSNDGFWERYGVGLGAYTKCSLSSLNFANPVCTAKGIYGAIKG</sequence>
<dbReference type="AlphaFoldDB" id="A0A1E5HEM2"/>
<dbReference type="Proteomes" id="UP000094469">
    <property type="component" value="Unassembled WGS sequence"/>
</dbReference>
<evidence type="ECO:0008006" key="3">
    <source>
        <dbReference type="Google" id="ProtNLM"/>
    </source>
</evidence>
<name>A0A1E5HEM2_9ENTE</name>
<proteinExistence type="predicted"/>
<dbReference type="EMBL" id="MIKC01000008">
    <property type="protein sequence ID" value="OEG23080.1"/>
    <property type="molecule type" value="Genomic_DNA"/>
</dbReference>
<reference evidence="2" key="1">
    <citation type="submission" date="2016-09" db="EMBL/GenBank/DDBJ databases">
        <authorList>
            <person name="Gulvik C.A."/>
        </authorList>
    </citation>
    <scope>NUCLEOTIDE SEQUENCE [LARGE SCALE GENOMIC DNA]</scope>
    <source>
        <strain evidence="2">LMG 26676</strain>
    </source>
</reference>
<keyword evidence="2" id="KW-1185">Reference proteome</keyword>
<dbReference type="RefSeq" id="WP_069639588.1">
    <property type="nucleotide sequence ID" value="NZ_JAFBEZ010000016.1"/>
</dbReference>
<comment type="caution">
    <text evidence="1">The sequence shown here is derived from an EMBL/GenBank/DDBJ whole genome shotgun (WGS) entry which is preliminary data.</text>
</comment>
<dbReference type="STRING" id="1131292.BCR24_13625"/>
<evidence type="ECO:0000313" key="2">
    <source>
        <dbReference type="Proteomes" id="UP000094469"/>
    </source>
</evidence>
<organism evidence="1 2">
    <name type="scientific">Enterococcus ureilyticus</name>
    <dbReference type="NCBI Taxonomy" id="1131292"/>
    <lineage>
        <taxon>Bacteria</taxon>
        <taxon>Bacillati</taxon>
        <taxon>Bacillota</taxon>
        <taxon>Bacilli</taxon>
        <taxon>Lactobacillales</taxon>
        <taxon>Enterococcaceae</taxon>
        <taxon>Enterococcus</taxon>
    </lineage>
</organism>